<dbReference type="Gene3D" id="2.20.28.50">
    <property type="entry name" value="degv family protein"/>
    <property type="match status" value="1"/>
</dbReference>
<dbReference type="PANTHER" id="PTHR33434">
    <property type="entry name" value="DEGV DOMAIN-CONTAINING PROTEIN DR_1986-RELATED"/>
    <property type="match status" value="1"/>
</dbReference>
<dbReference type="InterPro" id="IPR043168">
    <property type="entry name" value="DegV_C"/>
</dbReference>
<dbReference type="PANTHER" id="PTHR33434:SF3">
    <property type="entry name" value="DEGV DOMAIN-CONTAINING PROTEIN YITS"/>
    <property type="match status" value="1"/>
</dbReference>
<evidence type="ECO:0000313" key="4">
    <source>
        <dbReference type="Proteomes" id="UP001158045"/>
    </source>
</evidence>
<dbReference type="Proteomes" id="UP001158045">
    <property type="component" value="Unassembled WGS sequence"/>
</dbReference>
<dbReference type="RefSeq" id="WP_281093844.1">
    <property type="nucleotide sequence ID" value="NZ_JARYZI010000004.1"/>
</dbReference>
<reference evidence="3 4" key="1">
    <citation type="submission" date="2023-04" db="EMBL/GenBank/DDBJ databases">
        <title>Fusibacter bizertensis strain WBS, isolated from littoral bottom sediments of the Arctic seas - biochemical and genomic analysis.</title>
        <authorList>
            <person name="Brioukhanov A.L."/>
        </authorList>
    </citation>
    <scope>NUCLEOTIDE SEQUENCE [LARGE SCALE GENOMIC DNA]</scope>
    <source>
        <strain evidence="3 4">WBS</strain>
    </source>
</reference>
<dbReference type="InterPro" id="IPR003797">
    <property type="entry name" value="DegV"/>
</dbReference>
<name>A0ABT6NC72_9FIRM</name>
<sequence>MNIKIITDSCCDLPLEFVEANQDLLVVLGMPIQIQGREIIDDLGKTFKRSEFYSLLRQGIMPTTSQINTYRFEKAFTEALNENKEVVYLGFTSGMSGTFNSANIAKQLIQEENNGAVIELVDTLSASIGQGILIVEALKLAKAGKTAKEIAKWADDIKLKTHHWFGVDDLNYLKNGGRISHVSALVGSMLNVKPTLGVGNDGRLKPFGNVRGRKKSIAQLASKFDQHYCKTNFSTIIVGHGNCEDDAVLLADAIRSFDPKADILVSELSMTIASHVGPNMIAVAFIGDEREN</sequence>
<dbReference type="Gene3D" id="3.40.50.10440">
    <property type="entry name" value="Dihydroxyacetone kinase, domain 1"/>
    <property type="match status" value="1"/>
</dbReference>
<accession>A0ABT6NC72</accession>
<dbReference type="Gene3D" id="3.30.1180.10">
    <property type="match status" value="1"/>
</dbReference>
<evidence type="ECO:0000256" key="2">
    <source>
        <dbReference type="ARBA" id="ARBA00023121"/>
    </source>
</evidence>
<protein>
    <submittedName>
        <fullName evidence="3">DegV family protein</fullName>
    </submittedName>
</protein>
<keyword evidence="4" id="KW-1185">Reference proteome</keyword>
<keyword evidence="2" id="KW-0446">Lipid-binding</keyword>
<dbReference type="PROSITE" id="PS51482">
    <property type="entry name" value="DEGV"/>
    <property type="match status" value="1"/>
</dbReference>
<dbReference type="NCBIfam" id="TIGR00762">
    <property type="entry name" value="DegV"/>
    <property type="match status" value="1"/>
</dbReference>
<dbReference type="Pfam" id="PF02645">
    <property type="entry name" value="DegV"/>
    <property type="match status" value="1"/>
</dbReference>
<comment type="caution">
    <text evidence="3">The sequence shown here is derived from an EMBL/GenBank/DDBJ whole genome shotgun (WGS) entry which is preliminary data.</text>
</comment>
<evidence type="ECO:0000256" key="1">
    <source>
        <dbReference type="ARBA" id="ARBA00003238"/>
    </source>
</evidence>
<dbReference type="SUPFAM" id="SSF82549">
    <property type="entry name" value="DAK1/DegV-like"/>
    <property type="match status" value="1"/>
</dbReference>
<gene>
    <name evidence="3" type="ORF">QE109_07635</name>
</gene>
<evidence type="ECO:0000313" key="3">
    <source>
        <dbReference type="EMBL" id="MDH8678015.1"/>
    </source>
</evidence>
<dbReference type="EMBL" id="JARYZI010000004">
    <property type="protein sequence ID" value="MDH8678015.1"/>
    <property type="molecule type" value="Genomic_DNA"/>
</dbReference>
<organism evidence="3 4">
    <name type="scientific">Fusibacter bizertensis</name>
    <dbReference type="NCBI Taxonomy" id="1488331"/>
    <lineage>
        <taxon>Bacteria</taxon>
        <taxon>Bacillati</taxon>
        <taxon>Bacillota</taxon>
        <taxon>Clostridia</taxon>
        <taxon>Eubacteriales</taxon>
        <taxon>Eubacteriales Family XII. Incertae Sedis</taxon>
        <taxon>Fusibacter</taxon>
    </lineage>
</organism>
<dbReference type="InterPro" id="IPR050270">
    <property type="entry name" value="DegV_domain_contain"/>
</dbReference>
<comment type="function">
    <text evidence="1">May bind long-chain fatty acids, such as palmitate, and may play a role in lipid transport or fatty acid metabolism.</text>
</comment>
<proteinExistence type="predicted"/>